<evidence type="ECO:0000313" key="2">
    <source>
        <dbReference type="EMBL" id="BAT80673.1"/>
    </source>
</evidence>
<name>A0A0S3RJK8_PHAAN</name>
<keyword evidence="3" id="KW-1185">Reference proteome</keyword>
<reference evidence="2 3" key="1">
    <citation type="journal article" date="2015" name="Sci. Rep.">
        <title>The power of single molecule real-time sequencing technology in the de novo assembly of a eukaryotic genome.</title>
        <authorList>
            <person name="Sakai H."/>
            <person name="Naito K."/>
            <person name="Ogiso-Tanaka E."/>
            <person name="Takahashi Y."/>
            <person name="Iseki K."/>
            <person name="Muto C."/>
            <person name="Satou K."/>
            <person name="Teruya K."/>
            <person name="Shiroma A."/>
            <person name="Shimoji M."/>
            <person name="Hirano T."/>
            <person name="Itoh T."/>
            <person name="Kaga A."/>
            <person name="Tomooka N."/>
        </authorList>
    </citation>
    <scope>NUCLEOTIDE SEQUENCE [LARGE SCALE GENOMIC DNA]</scope>
    <source>
        <strain evidence="3">cv. Shumari</strain>
    </source>
</reference>
<accession>A0A0S3RJK8</accession>
<sequence length="119" mass="13922">MEASTRVWLQEDSRFPSSSKPSLGQQLITFQQHLSKDLQPAAVTGLDSRREHKNNSVWEVCTRGNGLDTVQEKRLWVDIKERAVRSRRRGIKSSRECWTEGWTESWEKCTGHRRMEDYG</sequence>
<organism evidence="2 3">
    <name type="scientific">Vigna angularis var. angularis</name>
    <dbReference type="NCBI Taxonomy" id="157739"/>
    <lineage>
        <taxon>Eukaryota</taxon>
        <taxon>Viridiplantae</taxon>
        <taxon>Streptophyta</taxon>
        <taxon>Embryophyta</taxon>
        <taxon>Tracheophyta</taxon>
        <taxon>Spermatophyta</taxon>
        <taxon>Magnoliopsida</taxon>
        <taxon>eudicotyledons</taxon>
        <taxon>Gunneridae</taxon>
        <taxon>Pentapetalae</taxon>
        <taxon>rosids</taxon>
        <taxon>fabids</taxon>
        <taxon>Fabales</taxon>
        <taxon>Fabaceae</taxon>
        <taxon>Papilionoideae</taxon>
        <taxon>50 kb inversion clade</taxon>
        <taxon>NPAAA clade</taxon>
        <taxon>indigoferoid/millettioid clade</taxon>
        <taxon>Phaseoleae</taxon>
        <taxon>Vigna</taxon>
    </lineage>
</organism>
<feature type="region of interest" description="Disordered" evidence="1">
    <location>
        <begin position="1"/>
        <end position="22"/>
    </location>
</feature>
<dbReference type="AlphaFoldDB" id="A0A0S3RJK8"/>
<evidence type="ECO:0000313" key="3">
    <source>
        <dbReference type="Proteomes" id="UP000291084"/>
    </source>
</evidence>
<evidence type="ECO:0000256" key="1">
    <source>
        <dbReference type="SAM" id="MobiDB-lite"/>
    </source>
</evidence>
<gene>
    <name evidence="2" type="primary">Vigan.03G027100</name>
    <name evidence="2" type="ORF">VIGAN_03027100</name>
</gene>
<dbReference type="EMBL" id="AP015036">
    <property type="protein sequence ID" value="BAT80673.1"/>
    <property type="molecule type" value="Genomic_DNA"/>
</dbReference>
<dbReference type="Proteomes" id="UP000291084">
    <property type="component" value="Chromosome 3"/>
</dbReference>
<proteinExistence type="predicted"/>
<protein>
    <submittedName>
        <fullName evidence="2">Uncharacterized protein</fullName>
    </submittedName>
</protein>